<dbReference type="Proteomes" id="UP000027073">
    <property type="component" value="Unassembled WGS sequence"/>
</dbReference>
<organism evidence="1 2">
    <name type="scientific">Pleurotus ostreatus (strain PC15)</name>
    <name type="common">Oyster mushroom</name>
    <dbReference type="NCBI Taxonomy" id="1137138"/>
    <lineage>
        <taxon>Eukaryota</taxon>
        <taxon>Fungi</taxon>
        <taxon>Dikarya</taxon>
        <taxon>Basidiomycota</taxon>
        <taxon>Agaricomycotina</taxon>
        <taxon>Agaricomycetes</taxon>
        <taxon>Agaricomycetidae</taxon>
        <taxon>Agaricales</taxon>
        <taxon>Pleurotineae</taxon>
        <taxon>Pleurotaceae</taxon>
        <taxon>Pleurotus</taxon>
    </lineage>
</organism>
<dbReference type="Pfam" id="PF08015">
    <property type="entry name" value="Pheromone"/>
    <property type="match status" value="1"/>
</dbReference>
<protein>
    <submittedName>
        <fullName evidence="1">B mating type pheromone</fullName>
    </submittedName>
</protein>
<evidence type="ECO:0000313" key="2">
    <source>
        <dbReference type="Proteomes" id="UP000027073"/>
    </source>
</evidence>
<sequence length="52" mass="5601">MDSFQSFSLPVDEPASEDVIPISASAEQEDELIKQLCDADAHMPYGGNCVIS</sequence>
<dbReference type="GO" id="GO:0000772">
    <property type="term" value="F:mating pheromone activity"/>
    <property type="evidence" value="ECO:0007669"/>
    <property type="project" value="InterPro"/>
</dbReference>
<dbReference type="InterPro" id="IPR012597">
    <property type="entry name" value="Pheromone"/>
</dbReference>
<proteinExistence type="predicted"/>
<dbReference type="InParanoid" id="A0A067NIM5"/>
<dbReference type="AlphaFoldDB" id="A0A067NIM5"/>
<dbReference type="HOGENOM" id="CLU_3088270_0_0_1"/>
<dbReference type="GO" id="GO:0016020">
    <property type="term" value="C:membrane"/>
    <property type="evidence" value="ECO:0007669"/>
    <property type="project" value="InterPro"/>
</dbReference>
<reference evidence="2" key="1">
    <citation type="journal article" date="2014" name="Proc. Natl. Acad. Sci. U.S.A.">
        <title>Extensive sampling of basidiomycete genomes demonstrates inadequacy of the white-rot/brown-rot paradigm for wood decay fungi.</title>
        <authorList>
            <person name="Riley R."/>
            <person name="Salamov A.A."/>
            <person name="Brown D.W."/>
            <person name="Nagy L.G."/>
            <person name="Floudas D."/>
            <person name="Held B.W."/>
            <person name="Levasseur A."/>
            <person name="Lombard V."/>
            <person name="Morin E."/>
            <person name="Otillar R."/>
            <person name="Lindquist E.A."/>
            <person name="Sun H."/>
            <person name="LaButti K.M."/>
            <person name="Schmutz J."/>
            <person name="Jabbour D."/>
            <person name="Luo H."/>
            <person name="Baker S.E."/>
            <person name="Pisabarro A.G."/>
            <person name="Walton J.D."/>
            <person name="Blanchette R.A."/>
            <person name="Henrissat B."/>
            <person name="Martin F."/>
            <person name="Cullen D."/>
            <person name="Hibbett D.S."/>
            <person name="Grigoriev I.V."/>
        </authorList>
    </citation>
    <scope>NUCLEOTIDE SEQUENCE [LARGE SCALE GENOMIC DNA]</scope>
    <source>
        <strain evidence="2">PC15</strain>
    </source>
</reference>
<evidence type="ECO:0000313" key="1">
    <source>
        <dbReference type="EMBL" id="KDQ23626.1"/>
    </source>
</evidence>
<dbReference type="VEuPathDB" id="FungiDB:PLEOSDRAFT_199597"/>
<accession>A0A067NIM5</accession>
<gene>
    <name evidence="1" type="ORF">PLEOSDRAFT_199597</name>
</gene>
<dbReference type="EMBL" id="KL198012">
    <property type="protein sequence ID" value="KDQ23626.1"/>
    <property type="molecule type" value="Genomic_DNA"/>
</dbReference>
<name>A0A067NIM5_PLEO1</name>